<dbReference type="SUPFAM" id="SSF51735">
    <property type="entry name" value="NAD(P)-binding Rossmann-fold domains"/>
    <property type="match status" value="1"/>
</dbReference>
<name>A0A8G2BFQ1_9PROT</name>
<dbReference type="AlphaFoldDB" id="A0A8G2BFQ1"/>
<dbReference type="Proteomes" id="UP000198615">
    <property type="component" value="Unassembled WGS sequence"/>
</dbReference>
<dbReference type="EMBL" id="FNBW01000003">
    <property type="protein sequence ID" value="SDF41661.1"/>
    <property type="molecule type" value="Genomic_DNA"/>
</dbReference>
<dbReference type="PRINTS" id="PR00081">
    <property type="entry name" value="GDHRDH"/>
</dbReference>
<dbReference type="PANTHER" id="PTHR42879:SF2">
    <property type="entry name" value="3-OXOACYL-[ACYL-CARRIER-PROTEIN] REDUCTASE FABG"/>
    <property type="match status" value="1"/>
</dbReference>
<sequence>MDLLLSDKTALISGASAGIGRSAALLMAREGARVIIHGRREAALQAVIDEAVAAGGPAPVAVTGDLDSVEGCAAIAERALEAAGGTIDILINNAGGSRPMEDPWDEAFWEASFKLNFEAARRLSAAIVPGMKERRWGRIVNVTGAMVGHSMNAAMPAKAALQSWSRTMSLELAPFGITVNTIAPGRIHSEQIDNRLHPTEESRQAFIDRFIPAGYFGEPEDLAVLMVFLASPLARYISGAAIPVDGAMVRVG</sequence>
<dbReference type="InterPro" id="IPR050259">
    <property type="entry name" value="SDR"/>
</dbReference>
<reference evidence="2 3" key="1">
    <citation type="submission" date="2016-10" db="EMBL/GenBank/DDBJ databases">
        <authorList>
            <person name="Varghese N."/>
            <person name="Submissions S."/>
        </authorList>
    </citation>
    <scope>NUCLEOTIDE SEQUENCE [LARGE SCALE GENOMIC DNA]</scope>
    <source>
        <strain evidence="2 3">DSM 18839</strain>
    </source>
</reference>
<gene>
    <name evidence="2" type="ORF">SAMN05660686_01250</name>
</gene>
<dbReference type="FunFam" id="3.40.50.720:FF:000084">
    <property type="entry name" value="Short-chain dehydrogenase reductase"/>
    <property type="match status" value="1"/>
</dbReference>
<evidence type="ECO:0000313" key="3">
    <source>
        <dbReference type="Proteomes" id="UP000198615"/>
    </source>
</evidence>
<comment type="caution">
    <text evidence="2">The sequence shown here is derived from an EMBL/GenBank/DDBJ whole genome shotgun (WGS) entry which is preliminary data.</text>
</comment>
<proteinExistence type="inferred from homology"/>
<dbReference type="InterPro" id="IPR002347">
    <property type="entry name" value="SDR_fam"/>
</dbReference>
<keyword evidence="3" id="KW-1185">Reference proteome</keyword>
<evidence type="ECO:0000256" key="1">
    <source>
        <dbReference type="ARBA" id="ARBA00006484"/>
    </source>
</evidence>
<dbReference type="InterPro" id="IPR036291">
    <property type="entry name" value="NAD(P)-bd_dom_sf"/>
</dbReference>
<dbReference type="PRINTS" id="PR00080">
    <property type="entry name" value="SDRFAMILY"/>
</dbReference>
<comment type="similarity">
    <text evidence="1">Belongs to the short-chain dehydrogenases/reductases (SDR) family.</text>
</comment>
<protein>
    <submittedName>
        <fullName evidence="2">3-oxoacyl-[acyl-carrier protein] reductase</fullName>
    </submittedName>
</protein>
<evidence type="ECO:0000313" key="2">
    <source>
        <dbReference type="EMBL" id="SDF41661.1"/>
    </source>
</evidence>
<dbReference type="OrthoDB" id="9810935at2"/>
<dbReference type="RefSeq" id="WP_093148974.1">
    <property type="nucleotide sequence ID" value="NZ_FNBW01000003.1"/>
</dbReference>
<dbReference type="Gene3D" id="3.40.50.720">
    <property type="entry name" value="NAD(P)-binding Rossmann-like Domain"/>
    <property type="match status" value="1"/>
</dbReference>
<organism evidence="2 3">
    <name type="scientific">Thalassobaculum litoreum DSM 18839</name>
    <dbReference type="NCBI Taxonomy" id="1123362"/>
    <lineage>
        <taxon>Bacteria</taxon>
        <taxon>Pseudomonadati</taxon>
        <taxon>Pseudomonadota</taxon>
        <taxon>Alphaproteobacteria</taxon>
        <taxon>Rhodospirillales</taxon>
        <taxon>Thalassobaculaceae</taxon>
        <taxon>Thalassobaculum</taxon>
    </lineage>
</organism>
<dbReference type="Pfam" id="PF13561">
    <property type="entry name" value="adh_short_C2"/>
    <property type="match status" value="1"/>
</dbReference>
<dbReference type="PANTHER" id="PTHR42879">
    <property type="entry name" value="3-OXOACYL-(ACYL-CARRIER-PROTEIN) REDUCTASE"/>
    <property type="match status" value="1"/>
</dbReference>
<accession>A0A8G2BFQ1</accession>